<name>A0A8S1DNK5_9INSE</name>
<gene>
    <name evidence="6" type="ORF">CLODIP_2_CD10302</name>
</gene>
<keyword evidence="2" id="KW-0812">Transmembrane</keyword>
<feature type="chain" id="PRO_5035909358" evidence="5">
    <location>
        <begin position="24"/>
        <end position="259"/>
    </location>
</feature>
<accession>A0A8S1DNK5</accession>
<dbReference type="PANTHER" id="PTHR13055:SF12">
    <property type="entry name" value="LD40707P"/>
    <property type="match status" value="1"/>
</dbReference>
<evidence type="ECO:0000256" key="5">
    <source>
        <dbReference type="SAM" id="SignalP"/>
    </source>
</evidence>
<reference evidence="6 7" key="1">
    <citation type="submission" date="2020-04" db="EMBL/GenBank/DDBJ databases">
        <authorList>
            <person name="Alioto T."/>
            <person name="Alioto T."/>
            <person name="Gomez Garrido J."/>
        </authorList>
    </citation>
    <scope>NUCLEOTIDE SEQUENCE [LARGE SCALE GENOMIC DNA]</scope>
</reference>
<evidence type="ECO:0000256" key="3">
    <source>
        <dbReference type="ARBA" id="ARBA00022729"/>
    </source>
</evidence>
<dbReference type="OrthoDB" id="6285106at2759"/>
<dbReference type="Proteomes" id="UP000494165">
    <property type="component" value="Unassembled WGS sequence"/>
</dbReference>
<keyword evidence="3 5" id="KW-0732">Signal</keyword>
<dbReference type="AlphaFoldDB" id="A0A8S1DNK5"/>
<feature type="signal peptide" evidence="5">
    <location>
        <begin position="1"/>
        <end position="23"/>
    </location>
</feature>
<comment type="subcellular location">
    <subcellularLocation>
        <location evidence="1">Membrane</location>
        <topology evidence="1">Single-pass type I membrane protein</topology>
    </subcellularLocation>
</comment>
<evidence type="ECO:0000313" key="7">
    <source>
        <dbReference type="Proteomes" id="UP000494165"/>
    </source>
</evidence>
<keyword evidence="7" id="KW-1185">Reference proteome</keyword>
<sequence>MDRSKILPVLAAFFLLSLSCALCHRSGTLSKRALAQFMTVTNTKKGNHSHFKSTSFENEFFANSIWNKFSNPDYITTLSFNNSKSKVWLKFAFPFNEQLNSEVYVHTAGYLDVGRDKDTKHENLDQIIAPFMYPFKLKSRYWKIFVKSETSYFIVQYNDMEFPDSANVFGKMSFQVTLHEDGFIQFIYKEVPDLSFLKGRKTYFVGTLVQERFFHPNFNETRINQEMNLADFHEIRNSTVIALRPLVRIVTTNLFDTNA</sequence>
<dbReference type="PANTHER" id="PTHR13055">
    <property type="entry name" value="TUMOR ENDOTHELIAL MARKER 7 RELATED"/>
    <property type="match status" value="1"/>
</dbReference>
<organism evidence="6 7">
    <name type="scientific">Cloeon dipterum</name>
    <dbReference type="NCBI Taxonomy" id="197152"/>
    <lineage>
        <taxon>Eukaryota</taxon>
        <taxon>Metazoa</taxon>
        <taxon>Ecdysozoa</taxon>
        <taxon>Arthropoda</taxon>
        <taxon>Hexapoda</taxon>
        <taxon>Insecta</taxon>
        <taxon>Pterygota</taxon>
        <taxon>Palaeoptera</taxon>
        <taxon>Ephemeroptera</taxon>
        <taxon>Pisciforma</taxon>
        <taxon>Baetidae</taxon>
        <taxon>Cloeon</taxon>
    </lineage>
</organism>
<evidence type="ECO:0000256" key="4">
    <source>
        <dbReference type="ARBA" id="ARBA00022989"/>
    </source>
</evidence>
<keyword evidence="4" id="KW-1133">Transmembrane helix</keyword>
<proteinExistence type="predicted"/>
<protein>
    <submittedName>
        <fullName evidence="6">Uncharacterized protein</fullName>
    </submittedName>
</protein>
<keyword evidence="4" id="KW-0472">Membrane</keyword>
<evidence type="ECO:0000313" key="6">
    <source>
        <dbReference type="EMBL" id="CAB3384039.1"/>
    </source>
</evidence>
<dbReference type="InterPro" id="IPR031152">
    <property type="entry name" value="PLXDC"/>
</dbReference>
<dbReference type="EMBL" id="CADEPI010000334">
    <property type="protein sequence ID" value="CAB3384039.1"/>
    <property type="molecule type" value="Genomic_DNA"/>
</dbReference>
<evidence type="ECO:0000256" key="2">
    <source>
        <dbReference type="ARBA" id="ARBA00022692"/>
    </source>
</evidence>
<dbReference type="PROSITE" id="PS51257">
    <property type="entry name" value="PROKAR_LIPOPROTEIN"/>
    <property type="match status" value="1"/>
</dbReference>
<dbReference type="GO" id="GO:0016020">
    <property type="term" value="C:membrane"/>
    <property type="evidence" value="ECO:0007669"/>
    <property type="project" value="UniProtKB-SubCell"/>
</dbReference>
<evidence type="ECO:0000256" key="1">
    <source>
        <dbReference type="ARBA" id="ARBA00004479"/>
    </source>
</evidence>
<comment type="caution">
    <text evidence="6">The sequence shown here is derived from an EMBL/GenBank/DDBJ whole genome shotgun (WGS) entry which is preliminary data.</text>
</comment>